<dbReference type="InterPro" id="IPR014027">
    <property type="entry name" value="UDP-Glc/GDP-Man_DH_C"/>
</dbReference>
<comment type="similarity">
    <text evidence="2 7">Belongs to the UDP-glucose/GDP-mannose dehydrogenase family.</text>
</comment>
<evidence type="ECO:0000259" key="11">
    <source>
        <dbReference type="SMART" id="SM00984"/>
    </source>
</evidence>
<feature type="binding site" evidence="9">
    <location>
        <position position="332"/>
    </location>
    <ligand>
        <name>substrate</name>
    </ligand>
</feature>
<dbReference type="RefSeq" id="WP_227259956.1">
    <property type="nucleotide sequence ID" value="NZ_BAAADU010000002.1"/>
</dbReference>
<keyword evidence="13" id="KW-1185">Reference proteome</keyword>
<dbReference type="Pfam" id="PF00984">
    <property type="entry name" value="UDPG_MGDP_dh"/>
    <property type="match status" value="1"/>
</dbReference>
<evidence type="ECO:0000256" key="2">
    <source>
        <dbReference type="ARBA" id="ARBA00006601"/>
    </source>
</evidence>
<dbReference type="Pfam" id="PF03721">
    <property type="entry name" value="UDPG_MGDP_dh_N"/>
    <property type="match status" value="1"/>
</dbReference>
<dbReference type="InterPro" id="IPR054886">
    <property type="entry name" value="UDPGDh_AglM"/>
</dbReference>
<dbReference type="Gene3D" id="1.20.5.100">
    <property type="entry name" value="Cytochrome c1, transmembrane anchor, C-terminal"/>
    <property type="match status" value="1"/>
</dbReference>
<keyword evidence="5 7" id="KW-0520">NAD</keyword>
<comment type="pathway">
    <text evidence="1">Nucleotide-sugar biosynthesis; UDP-alpha-D-glucuronate biosynthesis; UDP-alpha-D-glucuronate from UDP-alpha-D-glucose: step 1/1.</text>
</comment>
<name>A0AAV3T337_9EURY</name>
<dbReference type="AlphaFoldDB" id="A0AAV3T337"/>
<dbReference type="SUPFAM" id="SSF51735">
    <property type="entry name" value="NAD(P)-binding Rossmann-fold domains"/>
    <property type="match status" value="1"/>
</dbReference>
<feature type="binding site" evidence="10">
    <location>
        <position position="30"/>
    </location>
    <ligand>
        <name>NAD(+)</name>
        <dbReference type="ChEBI" id="CHEBI:57540"/>
    </ligand>
</feature>
<feature type="binding site" evidence="10">
    <location>
        <position position="126"/>
    </location>
    <ligand>
        <name>NAD(+)</name>
        <dbReference type="ChEBI" id="CHEBI:57540"/>
    </ligand>
</feature>
<dbReference type="Pfam" id="PF03720">
    <property type="entry name" value="UDPG_MGDP_dh_C"/>
    <property type="match status" value="1"/>
</dbReference>
<sequence>MHLSVIGSGYVGTTIAACFADLGHDVVNVDIDEEVVTTLNGGNAPIHEEGLPELVSRHAGPDGTGRLRATTDYEAVLDTDATFLCLPTPQNDDGSIDLSIMEAGAETLGETLTEKEEFHTVIVKSTVVPRTTVDTLTPILEDASRKTVGEGLGIGMNPEFLREGTAVADFLNPDKVVLGADDERTRDVMSDVFAPLVEHADDPPVVETDTKTAEMVKYANNGFLAAKVSLINDIGNICKEFGIDAYEVADAIGLDDRIGAKFLRSGLGWGGSCFPKDTNAIIAAAESEGYEPPMLNAAVEVNDRQPERFLNLLDEHLDVAGQRVAVLGLAFKPGTDDVRNSRAIPVINGLQSRNADIVAYDPVAVENMREYFPNLEYAATAGDAIQDADAALVVTDWDEFQALDDEFDAMARQLVIDGRHCITPRDGMTYEGLTW</sequence>
<dbReference type="InterPro" id="IPR036291">
    <property type="entry name" value="NAD(P)-bd_dom_sf"/>
</dbReference>
<organism evidence="12 13">
    <name type="scientific">Salarchaeum japonicum</name>
    <dbReference type="NCBI Taxonomy" id="555573"/>
    <lineage>
        <taxon>Archaea</taxon>
        <taxon>Methanobacteriati</taxon>
        <taxon>Methanobacteriota</taxon>
        <taxon>Stenosarchaea group</taxon>
        <taxon>Halobacteria</taxon>
        <taxon>Halobacteriales</taxon>
        <taxon>Halobacteriaceae</taxon>
    </lineage>
</organism>
<reference evidence="12 13" key="1">
    <citation type="journal article" date="2019" name="Int. J. Syst. Evol. Microbiol.">
        <title>The Global Catalogue of Microorganisms (GCM) 10K type strain sequencing project: providing services to taxonomists for standard genome sequencing and annotation.</title>
        <authorList>
            <consortium name="The Broad Institute Genomics Platform"/>
            <consortium name="The Broad Institute Genome Sequencing Center for Infectious Disease"/>
            <person name="Wu L."/>
            <person name="Ma J."/>
        </authorList>
    </citation>
    <scope>NUCLEOTIDE SEQUENCE [LARGE SCALE GENOMIC DNA]</scope>
    <source>
        <strain evidence="12 13">JCM 16327</strain>
    </source>
</reference>
<gene>
    <name evidence="12" type="primary">aglM</name>
    <name evidence="12" type="ORF">GCM10009019_20280</name>
</gene>
<feature type="binding site" evidence="10">
    <location>
        <position position="163"/>
    </location>
    <ligand>
        <name>NAD(+)</name>
        <dbReference type="ChEBI" id="CHEBI:57540"/>
    </ligand>
</feature>
<evidence type="ECO:0000256" key="9">
    <source>
        <dbReference type="PIRSR" id="PIRSR500134-2"/>
    </source>
</evidence>
<accession>A0AAV3T337</accession>
<evidence type="ECO:0000256" key="6">
    <source>
        <dbReference type="ARBA" id="ARBA00047473"/>
    </source>
</evidence>
<dbReference type="InterPro" id="IPR001732">
    <property type="entry name" value="UDP-Glc/GDP-Man_DH_N"/>
</dbReference>
<feature type="active site" description="Nucleophile" evidence="8">
    <location>
        <position position="273"/>
    </location>
</feature>
<comment type="catalytic activity">
    <reaction evidence="6 7">
        <text>UDP-alpha-D-glucose + 2 NAD(+) + H2O = UDP-alpha-D-glucuronate + 2 NADH + 3 H(+)</text>
        <dbReference type="Rhea" id="RHEA:23596"/>
        <dbReference type="ChEBI" id="CHEBI:15377"/>
        <dbReference type="ChEBI" id="CHEBI:15378"/>
        <dbReference type="ChEBI" id="CHEBI:57540"/>
        <dbReference type="ChEBI" id="CHEBI:57945"/>
        <dbReference type="ChEBI" id="CHEBI:58052"/>
        <dbReference type="ChEBI" id="CHEBI:58885"/>
        <dbReference type="EC" id="1.1.1.22"/>
    </reaction>
</comment>
<dbReference type="PIRSF" id="PIRSF000124">
    <property type="entry name" value="UDPglc_GDPman_dh"/>
    <property type="match status" value="1"/>
</dbReference>
<evidence type="ECO:0000256" key="1">
    <source>
        <dbReference type="ARBA" id="ARBA00004701"/>
    </source>
</evidence>
<dbReference type="InterPro" id="IPR028357">
    <property type="entry name" value="UDPglc_DH_bac"/>
</dbReference>
<feature type="binding site" evidence="9">
    <location>
        <position position="217"/>
    </location>
    <ligand>
        <name>substrate</name>
    </ligand>
</feature>
<evidence type="ECO:0000313" key="13">
    <source>
        <dbReference type="Proteomes" id="UP001500194"/>
    </source>
</evidence>
<dbReference type="NCBIfam" id="TIGR03026">
    <property type="entry name" value="NDP-sugDHase"/>
    <property type="match status" value="1"/>
</dbReference>
<dbReference type="PANTHER" id="PTHR43750">
    <property type="entry name" value="UDP-GLUCOSE 6-DEHYDROGENASE TUAD"/>
    <property type="match status" value="1"/>
</dbReference>
<feature type="binding site" evidence="9">
    <location>
        <begin position="160"/>
        <end position="163"/>
    </location>
    <ligand>
        <name>substrate</name>
    </ligand>
</feature>
<dbReference type="GeneID" id="68573292"/>
<feature type="domain" description="UDP-glucose/GDP-mannose dehydrogenase C-terminal" evidence="11">
    <location>
        <begin position="325"/>
        <end position="424"/>
    </location>
</feature>
<evidence type="ECO:0000313" key="12">
    <source>
        <dbReference type="EMBL" id="GAA0656298.1"/>
    </source>
</evidence>
<dbReference type="GO" id="GO:0003979">
    <property type="term" value="F:UDP-glucose 6-dehydrogenase activity"/>
    <property type="evidence" value="ECO:0007669"/>
    <property type="project" value="UniProtKB-EC"/>
</dbReference>
<feature type="binding site" evidence="9">
    <location>
        <begin position="262"/>
        <end position="266"/>
    </location>
    <ligand>
        <name>substrate</name>
    </ligand>
</feature>
<dbReference type="PANTHER" id="PTHR43750:SF3">
    <property type="entry name" value="UDP-GLUCOSE 6-DEHYDROGENASE TUAD"/>
    <property type="match status" value="1"/>
</dbReference>
<dbReference type="GO" id="GO:0051287">
    <property type="term" value="F:NAD binding"/>
    <property type="evidence" value="ECO:0007669"/>
    <property type="project" value="InterPro"/>
</dbReference>
<evidence type="ECO:0000256" key="7">
    <source>
        <dbReference type="PIRNR" id="PIRNR000124"/>
    </source>
</evidence>
<dbReference type="SMART" id="SM00984">
    <property type="entry name" value="UDPG_MGDP_dh_C"/>
    <property type="match status" value="1"/>
</dbReference>
<protein>
    <recommendedName>
        <fullName evidence="3 7">UDP-glucose 6-dehydrogenase</fullName>
        <ecNumber evidence="3 7">1.1.1.22</ecNumber>
    </recommendedName>
</protein>
<dbReference type="InterPro" id="IPR014026">
    <property type="entry name" value="UDP-Glc/GDP-Man_DH_dimer"/>
</dbReference>
<dbReference type="Gene3D" id="3.40.50.720">
    <property type="entry name" value="NAD(P)-binding Rossmann-like Domain"/>
    <property type="match status" value="2"/>
</dbReference>
<dbReference type="EMBL" id="BAAADU010000002">
    <property type="protein sequence ID" value="GAA0656298.1"/>
    <property type="molecule type" value="Genomic_DNA"/>
</dbReference>
<feature type="binding site" evidence="10">
    <location>
        <position position="88"/>
    </location>
    <ligand>
        <name>NAD(+)</name>
        <dbReference type="ChEBI" id="CHEBI:57540"/>
    </ligand>
</feature>
<feature type="binding site" evidence="10">
    <location>
        <position position="339"/>
    </location>
    <ligand>
        <name>NAD(+)</name>
        <dbReference type="ChEBI" id="CHEBI:57540"/>
    </ligand>
</feature>
<feature type="binding site" evidence="9">
    <location>
        <position position="270"/>
    </location>
    <ligand>
        <name>substrate</name>
    </ligand>
</feature>
<dbReference type="SUPFAM" id="SSF52413">
    <property type="entry name" value="UDP-glucose/GDP-mannose dehydrogenase C-terminal domain"/>
    <property type="match status" value="1"/>
</dbReference>
<dbReference type="SUPFAM" id="SSF48179">
    <property type="entry name" value="6-phosphogluconate dehydrogenase C-terminal domain-like"/>
    <property type="match status" value="1"/>
</dbReference>
<keyword evidence="4 7" id="KW-0560">Oxidoreductase</keyword>
<evidence type="ECO:0000256" key="8">
    <source>
        <dbReference type="PIRSR" id="PIRSR500134-1"/>
    </source>
</evidence>
<dbReference type="InterPro" id="IPR017476">
    <property type="entry name" value="UDP-Glc/GDP-Man"/>
</dbReference>
<evidence type="ECO:0000256" key="5">
    <source>
        <dbReference type="ARBA" id="ARBA00023027"/>
    </source>
</evidence>
<proteinExistence type="inferred from homology"/>
<dbReference type="EC" id="1.1.1.22" evidence="3 7"/>
<feature type="binding site" evidence="10">
    <location>
        <position position="276"/>
    </location>
    <ligand>
        <name>NAD(+)</name>
        <dbReference type="ChEBI" id="CHEBI:57540"/>
    </ligand>
</feature>
<comment type="caution">
    <text evidence="12">The sequence shown here is derived from an EMBL/GenBank/DDBJ whole genome shotgun (WGS) entry which is preliminary data.</text>
</comment>
<evidence type="ECO:0000256" key="3">
    <source>
        <dbReference type="ARBA" id="ARBA00012954"/>
    </source>
</evidence>
<dbReference type="NCBIfam" id="NF041297">
    <property type="entry name" value="UDPGDh_AglM"/>
    <property type="match status" value="1"/>
</dbReference>
<evidence type="ECO:0000256" key="10">
    <source>
        <dbReference type="PIRSR" id="PIRSR500134-3"/>
    </source>
</evidence>
<dbReference type="InterPro" id="IPR036220">
    <property type="entry name" value="UDP-Glc/GDP-Man_DH_C_sf"/>
</dbReference>
<dbReference type="InterPro" id="IPR008927">
    <property type="entry name" value="6-PGluconate_DH-like_C_sf"/>
</dbReference>
<dbReference type="PIRSF" id="PIRSF500134">
    <property type="entry name" value="UDPglc_DH_bac"/>
    <property type="match status" value="1"/>
</dbReference>
<dbReference type="GO" id="GO:0000271">
    <property type="term" value="P:polysaccharide biosynthetic process"/>
    <property type="evidence" value="ECO:0007669"/>
    <property type="project" value="InterPro"/>
</dbReference>
<evidence type="ECO:0000256" key="4">
    <source>
        <dbReference type="ARBA" id="ARBA00023002"/>
    </source>
</evidence>
<dbReference type="Proteomes" id="UP001500194">
    <property type="component" value="Unassembled WGS sequence"/>
</dbReference>